<organism evidence="1 2">
    <name type="scientific">Pseudomonas moorei</name>
    <dbReference type="NCBI Taxonomy" id="395599"/>
    <lineage>
        <taxon>Bacteria</taxon>
        <taxon>Pseudomonadati</taxon>
        <taxon>Pseudomonadota</taxon>
        <taxon>Gammaproteobacteria</taxon>
        <taxon>Pseudomonadales</taxon>
        <taxon>Pseudomonadaceae</taxon>
        <taxon>Pseudomonas</taxon>
    </lineage>
</organism>
<sequence length="57" mass="6340">MMAMIEFGSISAANHRFLGGVAPFFFRIALCSGDSAHSGRQKALIPAFWKYTSRFKL</sequence>
<dbReference type="AlphaFoldDB" id="A0A1H0XKH7"/>
<accession>A0A1H0XKH7</accession>
<dbReference type="EMBL" id="FNKJ01000001">
    <property type="protein sequence ID" value="SDQ03311.1"/>
    <property type="molecule type" value="Genomic_DNA"/>
</dbReference>
<evidence type="ECO:0000313" key="2">
    <source>
        <dbReference type="Proteomes" id="UP000199570"/>
    </source>
</evidence>
<dbReference type="Proteomes" id="UP000199570">
    <property type="component" value="Unassembled WGS sequence"/>
</dbReference>
<keyword evidence="2" id="KW-1185">Reference proteome</keyword>
<proteinExistence type="predicted"/>
<protein>
    <submittedName>
        <fullName evidence="1">Uncharacterized protein</fullName>
    </submittedName>
</protein>
<name>A0A1H0XKH7_9PSED</name>
<gene>
    <name evidence="1" type="ORF">SAMN04490195_0033</name>
</gene>
<reference evidence="2" key="1">
    <citation type="submission" date="2016-10" db="EMBL/GenBank/DDBJ databases">
        <authorList>
            <person name="Varghese N."/>
            <person name="Submissions S."/>
        </authorList>
    </citation>
    <scope>NUCLEOTIDE SEQUENCE [LARGE SCALE GENOMIC DNA]</scope>
    <source>
        <strain evidence="2">BS3775</strain>
    </source>
</reference>
<evidence type="ECO:0000313" key="1">
    <source>
        <dbReference type="EMBL" id="SDQ03311.1"/>
    </source>
</evidence>